<proteinExistence type="predicted"/>
<gene>
    <name evidence="2" type="ORF">PUN28_001591</name>
</gene>
<name>A0AAW2H5P2_9HYME</name>
<dbReference type="EMBL" id="JADYXP020000001">
    <property type="protein sequence ID" value="KAL0134914.1"/>
    <property type="molecule type" value="Genomic_DNA"/>
</dbReference>
<evidence type="ECO:0000256" key="1">
    <source>
        <dbReference type="SAM" id="MobiDB-lite"/>
    </source>
</evidence>
<feature type="compositionally biased region" description="Basic and acidic residues" evidence="1">
    <location>
        <begin position="77"/>
        <end position="89"/>
    </location>
</feature>
<protein>
    <submittedName>
        <fullName evidence="2">Uncharacterized protein</fullName>
    </submittedName>
</protein>
<keyword evidence="3" id="KW-1185">Reference proteome</keyword>
<dbReference type="Proteomes" id="UP001430953">
    <property type="component" value="Unassembled WGS sequence"/>
</dbReference>
<feature type="region of interest" description="Disordered" evidence="1">
    <location>
        <begin position="68"/>
        <end position="89"/>
    </location>
</feature>
<accession>A0AAW2H5P2</accession>
<comment type="caution">
    <text evidence="2">The sequence shown here is derived from an EMBL/GenBank/DDBJ whole genome shotgun (WGS) entry which is preliminary data.</text>
</comment>
<evidence type="ECO:0000313" key="2">
    <source>
        <dbReference type="EMBL" id="KAL0134914.1"/>
    </source>
</evidence>
<dbReference type="AlphaFoldDB" id="A0AAW2H5P2"/>
<organism evidence="2 3">
    <name type="scientific">Cardiocondyla obscurior</name>
    <dbReference type="NCBI Taxonomy" id="286306"/>
    <lineage>
        <taxon>Eukaryota</taxon>
        <taxon>Metazoa</taxon>
        <taxon>Ecdysozoa</taxon>
        <taxon>Arthropoda</taxon>
        <taxon>Hexapoda</taxon>
        <taxon>Insecta</taxon>
        <taxon>Pterygota</taxon>
        <taxon>Neoptera</taxon>
        <taxon>Endopterygota</taxon>
        <taxon>Hymenoptera</taxon>
        <taxon>Apocrita</taxon>
        <taxon>Aculeata</taxon>
        <taxon>Formicoidea</taxon>
        <taxon>Formicidae</taxon>
        <taxon>Myrmicinae</taxon>
        <taxon>Cardiocondyla</taxon>
    </lineage>
</organism>
<evidence type="ECO:0000313" key="3">
    <source>
        <dbReference type="Proteomes" id="UP001430953"/>
    </source>
</evidence>
<reference evidence="2 3" key="1">
    <citation type="submission" date="2023-03" db="EMBL/GenBank/DDBJ databases">
        <title>High recombination rates correlate with genetic variation in Cardiocondyla obscurior ants.</title>
        <authorList>
            <person name="Errbii M."/>
        </authorList>
    </citation>
    <scope>NUCLEOTIDE SEQUENCE [LARGE SCALE GENOMIC DNA]</scope>
    <source>
        <strain evidence="2">Alpha-2009</strain>
        <tissue evidence="2">Whole body</tissue>
    </source>
</reference>
<sequence>MPASPSSGLLIQHFRSVKKSRKSGEGQAYRIILCKIHDEFQITLWRLEYQIQKVNHYRVESTIARKLQNHQPPITADTDHRGLRNRDDIQNDFRRQAYGAVYNNAVSCDADFIRQRDNTA</sequence>